<feature type="compositionally biased region" description="Low complexity" evidence="2">
    <location>
        <begin position="283"/>
        <end position="330"/>
    </location>
</feature>
<name>A0ABR1H710_9HYPO</name>
<feature type="compositionally biased region" description="Polar residues" evidence="2">
    <location>
        <begin position="357"/>
        <end position="371"/>
    </location>
</feature>
<dbReference type="SMART" id="SM00066">
    <property type="entry name" value="GAL4"/>
    <property type="match status" value="1"/>
</dbReference>
<evidence type="ECO:0000256" key="2">
    <source>
        <dbReference type="SAM" id="MobiDB-lite"/>
    </source>
</evidence>
<dbReference type="CDD" id="cd00067">
    <property type="entry name" value="GAL4"/>
    <property type="match status" value="1"/>
</dbReference>
<keyword evidence="1" id="KW-0539">Nucleus</keyword>
<accession>A0ABR1H710</accession>
<dbReference type="InterPro" id="IPR036864">
    <property type="entry name" value="Zn2-C6_fun-type_DNA-bd_sf"/>
</dbReference>
<evidence type="ECO:0000259" key="3">
    <source>
        <dbReference type="PROSITE" id="PS50048"/>
    </source>
</evidence>
<dbReference type="Pfam" id="PF00172">
    <property type="entry name" value="Zn_clus"/>
    <property type="match status" value="1"/>
</dbReference>
<reference evidence="4 5" key="1">
    <citation type="journal article" date="2025" name="Microbiol. Resour. Announc.">
        <title>Draft genome sequences for Neonectria magnoliae and Neonectria punicea, canker pathogens of Liriodendron tulipifera and Acer saccharum in West Virginia.</title>
        <authorList>
            <person name="Petronek H.M."/>
            <person name="Kasson M.T."/>
            <person name="Metheny A.M."/>
            <person name="Stauder C.M."/>
            <person name="Lovett B."/>
            <person name="Lynch S.C."/>
            <person name="Garnas J.R."/>
            <person name="Kasson L.R."/>
            <person name="Stajich J.E."/>
        </authorList>
    </citation>
    <scope>NUCLEOTIDE SEQUENCE [LARGE SCALE GENOMIC DNA]</scope>
    <source>
        <strain evidence="4 5">NRRL 64651</strain>
    </source>
</reference>
<evidence type="ECO:0000256" key="1">
    <source>
        <dbReference type="ARBA" id="ARBA00023242"/>
    </source>
</evidence>
<comment type="caution">
    <text evidence="4">The sequence shown here is derived from an EMBL/GenBank/DDBJ whole genome shotgun (WGS) entry which is preliminary data.</text>
</comment>
<feature type="region of interest" description="Disordered" evidence="2">
    <location>
        <begin position="1"/>
        <end position="56"/>
    </location>
</feature>
<dbReference type="Gene3D" id="4.10.240.10">
    <property type="entry name" value="Zn(2)-C6 fungal-type DNA-binding domain"/>
    <property type="match status" value="1"/>
</dbReference>
<dbReference type="InterPro" id="IPR001138">
    <property type="entry name" value="Zn2Cys6_DnaBD"/>
</dbReference>
<feature type="region of interest" description="Disordered" evidence="2">
    <location>
        <begin position="275"/>
        <end position="330"/>
    </location>
</feature>
<evidence type="ECO:0000313" key="5">
    <source>
        <dbReference type="Proteomes" id="UP001498421"/>
    </source>
</evidence>
<feature type="region of interest" description="Disordered" evidence="2">
    <location>
        <begin position="353"/>
        <end position="372"/>
    </location>
</feature>
<proteinExistence type="predicted"/>
<protein>
    <recommendedName>
        <fullName evidence="3">Zn(2)-C6 fungal-type domain-containing protein</fullName>
    </recommendedName>
</protein>
<evidence type="ECO:0000313" key="4">
    <source>
        <dbReference type="EMBL" id="KAK7416907.1"/>
    </source>
</evidence>
<dbReference type="PROSITE" id="PS00463">
    <property type="entry name" value="ZN2_CY6_FUNGAL_1"/>
    <property type="match status" value="1"/>
</dbReference>
<dbReference type="EMBL" id="JAZAVK010000198">
    <property type="protein sequence ID" value="KAK7416907.1"/>
    <property type="molecule type" value="Genomic_DNA"/>
</dbReference>
<dbReference type="Proteomes" id="UP001498421">
    <property type="component" value="Unassembled WGS sequence"/>
</dbReference>
<dbReference type="PROSITE" id="PS50048">
    <property type="entry name" value="ZN2_CY6_FUNGAL_2"/>
    <property type="match status" value="1"/>
</dbReference>
<keyword evidence="5" id="KW-1185">Reference proteome</keyword>
<sequence>MVTPAYYPSVEGRRNNSRVEAYPSSYPERRHGAYPVHPDPRASPMGETDDASPQRKRIAVACGRCRKRKIRCSGDTGNGMPCYNCKNAGFDPCLYLRVASQETQLKHESYSYSVDASRQYHSRGSTIVPTQPPQYDGLAYRPGPSTFAYHGRPFDAASTWASNMSVEQQGVNYGAYPPPYQAVQQAHQDSDLNLTSFANLVHRAAAHGHGTATARCSFENVGHVAATMPGPIHTGAAVSGAPPSPSVAVADIHDRILPVSRVSTPAGRAVLAAAGGTPYRNESSSPAHGRSSQSSASSAAPMTPSSDASASGFANYESSSSMSNAASSYPPMGLAAHLSRSSDLYAPTGTSEGAMYSASTSAGDSMRSSASGPDMTYRYTDTTTSGTGSPVATITTTHMNSRGATGGGLTSSHAHHGSSFVTHNHGEHASYMMSGDVGGASDADAGADDSDSKVAGLRT</sequence>
<gene>
    <name evidence="4" type="ORF">QQZ08_011848</name>
</gene>
<feature type="region of interest" description="Disordered" evidence="2">
    <location>
        <begin position="431"/>
        <end position="459"/>
    </location>
</feature>
<organism evidence="4 5">
    <name type="scientific">Neonectria magnoliae</name>
    <dbReference type="NCBI Taxonomy" id="2732573"/>
    <lineage>
        <taxon>Eukaryota</taxon>
        <taxon>Fungi</taxon>
        <taxon>Dikarya</taxon>
        <taxon>Ascomycota</taxon>
        <taxon>Pezizomycotina</taxon>
        <taxon>Sordariomycetes</taxon>
        <taxon>Hypocreomycetidae</taxon>
        <taxon>Hypocreales</taxon>
        <taxon>Nectriaceae</taxon>
        <taxon>Neonectria</taxon>
    </lineage>
</organism>
<dbReference type="InterPro" id="IPR050797">
    <property type="entry name" value="Carb_Metab_Trans_Reg"/>
</dbReference>
<dbReference type="PANTHER" id="PTHR31668">
    <property type="entry name" value="GLUCOSE TRANSPORT TRANSCRIPTION REGULATOR RGT1-RELATED-RELATED"/>
    <property type="match status" value="1"/>
</dbReference>
<feature type="domain" description="Zn(2)-C6 fungal-type" evidence="3">
    <location>
        <begin position="61"/>
        <end position="95"/>
    </location>
</feature>
<dbReference type="SUPFAM" id="SSF57701">
    <property type="entry name" value="Zn2/Cys6 DNA-binding domain"/>
    <property type="match status" value="1"/>
</dbReference>